<dbReference type="RefSeq" id="XP_036675932.2">
    <property type="nucleotide sequence ID" value="XM_036820037.3"/>
</dbReference>
<dbReference type="AlphaFoldDB" id="A0AB40ACJ6"/>
<accession>A0AB40ACJ6</accession>
<dbReference type="GeneID" id="108004834"/>
<evidence type="ECO:0000313" key="2">
    <source>
        <dbReference type="RefSeq" id="XP_036675932.2"/>
    </source>
</evidence>
<sequence length="194" mass="22951">MDFNTGADYLFERILKELDMSRHREDQILKELEESRRREEGTQRLLKTLTEEVFMLRGEVRQLKSLPVPEPVANNLQMLPFETLPDFQDFDQKLLNEDEMRRELKSKLKMVGGNDVPTFTRLAIKAVISDKLAVDITWRRTLEKPSIQMFSTYAIIKEMAVSKFPTSTELDINKVIQQYFLHARDRIYKRQKPL</sequence>
<evidence type="ECO:0000313" key="1">
    <source>
        <dbReference type="Proteomes" id="UP001652628"/>
    </source>
</evidence>
<protein>
    <recommendedName>
        <fullName evidence="3">DUF4806 domain-containing protein</fullName>
    </recommendedName>
</protein>
<evidence type="ECO:0008006" key="3">
    <source>
        <dbReference type="Google" id="ProtNLM"/>
    </source>
</evidence>
<dbReference type="Proteomes" id="UP001652628">
    <property type="component" value="Chromosome X"/>
</dbReference>
<name>A0AB40ACJ6_DROSZ</name>
<proteinExistence type="predicted"/>
<reference evidence="2" key="1">
    <citation type="submission" date="2025-08" db="UniProtKB">
        <authorList>
            <consortium name="RefSeq"/>
        </authorList>
    </citation>
    <scope>IDENTIFICATION</scope>
</reference>
<dbReference type="PANTHER" id="PTHR34153:SF2">
    <property type="entry name" value="SI:CH211-262H13.3-RELATED"/>
    <property type="match status" value="1"/>
</dbReference>
<keyword evidence="1" id="KW-1185">Reference proteome</keyword>
<dbReference type="PANTHER" id="PTHR34153">
    <property type="entry name" value="SI:CH211-262H13.3-RELATED-RELATED"/>
    <property type="match status" value="1"/>
</dbReference>
<gene>
    <name evidence="2" type="primary">LOC108004834</name>
</gene>
<organism evidence="1 2">
    <name type="scientific">Drosophila suzukii</name>
    <name type="common">Spotted-wing drosophila fruit fly</name>
    <dbReference type="NCBI Taxonomy" id="28584"/>
    <lineage>
        <taxon>Eukaryota</taxon>
        <taxon>Metazoa</taxon>
        <taxon>Ecdysozoa</taxon>
        <taxon>Arthropoda</taxon>
        <taxon>Hexapoda</taxon>
        <taxon>Insecta</taxon>
        <taxon>Pterygota</taxon>
        <taxon>Neoptera</taxon>
        <taxon>Endopterygota</taxon>
        <taxon>Diptera</taxon>
        <taxon>Brachycera</taxon>
        <taxon>Muscomorpha</taxon>
        <taxon>Ephydroidea</taxon>
        <taxon>Drosophilidae</taxon>
        <taxon>Drosophila</taxon>
        <taxon>Sophophora</taxon>
    </lineage>
</organism>